<accession>A0ABV3TDN2</accession>
<dbReference type="EMBL" id="JBAKFM010000004">
    <property type="protein sequence ID" value="MEX0469762.1"/>
    <property type="molecule type" value="Genomic_DNA"/>
</dbReference>
<evidence type="ECO:0000313" key="3">
    <source>
        <dbReference type="Proteomes" id="UP001556709"/>
    </source>
</evidence>
<evidence type="ECO:0008006" key="4">
    <source>
        <dbReference type="Google" id="ProtNLM"/>
    </source>
</evidence>
<dbReference type="Proteomes" id="UP001556709">
    <property type="component" value="Unassembled WGS sequence"/>
</dbReference>
<proteinExistence type="predicted"/>
<evidence type="ECO:0000313" key="2">
    <source>
        <dbReference type="EMBL" id="MEX0469762.1"/>
    </source>
</evidence>
<reference evidence="2 3" key="1">
    <citation type="submission" date="2024-02" db="EMBL/GenBank/DDBJ databases">
        <title>New especies of Spiribacter isolated from saline water.</title>
        <authorList>
            <person name="Leon M.J."/>
            <person name="De La Haba R."/>
            <person name="Sanchez-Porro C."/>
            <person name="Ventosa A."/>
        </authorList>
    </citation>
    <scope>NUCLEOTIDE SEQUENCE [LARGE SCALE GENOMIC DNA]</scope>
    <source>
        <strain evidence="3">ag22IC6-390</strain>
    </source>
</reference>
<keyword evidence="3" id="KW-1185">Reference proteome</keyword>
<protein>
    <recommendedName>
        <fullName evidence="4">Nucleotidyltransferase</fullName>
    </recommendedName>
</protein>
<organism evidence="2 3">
    <name type="scientific">Spiribacter pallidus</name>
    <dbReference type="NCBI Taxonomy" id="1987936"/>
    <lineage>
        <taxon>Bacteria</taxon>
        <taxon>Pseudomonadati</taxon>
        <taxon>Pseudomonadota</taxon>
        <taxon>Gammaproteobacteria</taxon>
        <taxon>Chromatiales</taxon>
        <taxon>Ectothiorhodospiraceae</taxon>
        <taxon>Spiribacter</taxon>
    </lineage>
</organism>
<dbReference type="RefSeq" id="WP_367959473.1">
    <property type="nucleotide sequence ID" value="NZ_JBAKFH010000001.1"/>
</dbReference>
<gene>
    <name evidence="2" type="ORF">V6X73_08485</name>
</gene>
<name>A0ABV3TDN2_9GAMM</name>
<comment type="caution">
    <text evidence="2">The sequence shown here is derived from an EMBL/GenBank/DDBJ whole genome shotgun (WGS) entry which is preliminary data.</text>
</comment>
<sequence length="203" mass="22340">MARGKASRDARMRERLTQEAARIMAVEGIRDFSQAKRKAALHLGAPATTNLPQNREIQAALQEYQRLFGGARQVTALQTLREAALEAMDFFAAFKPRLVGSVLDGTAGPDSAVDLHCFADTPEDVVLFLMDQGVPFDTEEQRLRFDDHYDFVPVHRFVAGDVPVNVAVFTGRGRAHPPRSPVDGRPMQRAGRGELESLIAAEA</sequence>
<evidence type="ECO:0000256" key="1">
    <source>
        <dbReference type="SAM" id="MobiDB-lite"/>
    </source>
</evidence>
<feature type="region of interest" description="Disordered" evidence="1">
    <location>
        <begin position="173"/>
        <end position="193"/>
    </location>
</feature>